<protein>
    <recommendedName>
        <fullName evidence="2">Peptidase C14 caspase domain-containing protein</fullName>
    </recommendedName>
</protein>
<reference evidence="3 4" key="1">
    <citation type="submission" date="2021-09" db="EMBL/GenBank/DDBJ databases">
        <title>Genomic insights and catalytic innovation underlie evolution of tropane alkaloids biosynthesis.</title>
        <authorList>
            <person name="Wang Y.-J."/>
            <person name="Tian T."/>
            <person name="Huang J.-P."/>
            <person name="Huang S.-X."/>
        </authorList>
    </citation>
    <scope>NUCLEOTIDE SEQUENCE [LARGE SCALE GENOMIC DNA]</scope>
    <source>
        <strain evidence="3">KIB-2018</strain>
        <tissue evidence="3">Leaf</tissue>
    </source>
</reference>
<proteinExistence type="inferred from homology"/>
<dbReference type="InterPro" id="IPR029030">
    <property type="entry name" value="Caspase-like_dom_sf"/>
</dbReference>
<gene>
    <name evidence="3" type="ORF">K2173_020321</name>
</gene>
<dbReference type="SUPFAM" id="SSF52129">
    <property type="entry name" value="Caspase-like"/>
    <property type="match status" value="1"/>
</dbReference>
<comment type="caution">
    <text evidence="3">The sequence shown here is derived from an EMBL/GenBank/DDBJ whole genome shotgun (WGS) entry which is preliminary data.</text>
</comment>
<evidence type="ECO:0000313" key="3">
    <source>
        <dbReference type="EMBL" id="KAJ8775317.1"/>
    </source>
</evidence>
<dbReference type="GO" id="GO:0005737">
    <property type="term" value="C:cytoplasm"/>
    <property type="evidence" value="ECO:0007669"/>
    <property type="project" value="TreeGrafter"/>
</dbReference>
<dbReference type="InterPro" id="IPR050452">
    <property type="entry name" value="Metacaspase"/>
</dbReference>
<dbReference type="GO" id="GO:0004197">
    <property type="term" value="F:cysteine-type endopeptidase activity"/>
    <property type="evidence" value="ECO:0007669"/>
    <property type="project" value="InterPro"/>
</dbReference>
<dbReference type="PANTHER" id="PTHR48104">
    <property type="entry name" value="METACASPASE-4"/>
    <property type="match status" value="1"/>
</dbReference>
<dbReference type="Pfam" id="PF00656">
    <property type="entry name" value="Peptidase_C14"/>
    <property type="match status" value="1"/>
</dbReference>
<name>A0AAV8U7N7_9ROSI</name>
<evidence type="ECO:0000256" key="1">
    <source>
        <dbReference type="ARBA" id="ARBA00009005"/>
    </source>
</evidence>
<feature type="domain" description="Peptidase C14 caspase" evidence="2">
    <location>
        <begin position="102"/>
        <end position="372"/>
    </location>
</feature>
<dbReference type="Gene3D" id="3.40.50.12660">
    <property type="match status" value="1"/>
</dbReference>
<sequence length="384" mass="42477">MASRRERCRWCNVYLVVPAEAQSFTCPRCQNITQVPFPHYNPFSHARESVNHAANQVAGLINMVTTHISTKTSSVNSQHGAGNYCSHQPPRPSLPLPSVHGRKRAVICGLNYRGRSYKVKGSINDANCMRYLLVEKFGFPSTCVVMLTEDETNPLRIPTKANMRLALKWLVQGCEPGDSLVFHFSGHGSRQRDYNMDEIDGFDEALCPLDFETEGSIVNDEINDTIVRPLTSGVTLHAIIDACYSETVLDLPFICRMDRKGYYTWEDQRCSRAYKGTSGGLAISFSACNDDQISMDTTALAGNASTGALTFSFIQSVQNEPGLSYGRLLNAMRGAIRGVKASGLRLNGPIASLVNKALFNTEIDQEPQLSSSSKFDVYSKQFML</sequence>
<dbReference type="Proteomes" id="UP001159364">
    <property type="component" value="Linkage Group LG01"/>
</dbReference>
<dbReference type="PANTHER" id="PTHR48104:SF17">
    <property type="entry name" value="METACASPASE-3"/>
    <property type="match status" value="1"/>
</dbReference>
<dbReference type="GO" id="GO:0006508">
    <property type="term" value="P:proteolysis"/>
    <property type="evidence" value="ECO:0007669"/>
    <property type="project" value="InterPro"/>
</dbReference>
<evidence type="ECO:0000259" key="2">
    <source>
        <dbReference type="Pfam" id="PF00656"/>
    </source>
</evidence>
<dbReference type="InterPro" id="IPR011600">
    <property type="entry name" value="Pept_C14_caspase"/>
</dbReference>
<comment type="similarity">
    <text evidence="1">Belongs to the peptidase C14B family.</text>
</comment>
<dbReference type="AlphaFoldDB" id="A0AAV8U7N7"/>
<evidence type="ECO:0000313" key="4">
    <source>
        <dbReference type="Proteomes" id="UP001159364"/>
    </source>
</evidence>
<keyword evidence="4" id="KW-1185">Reference proteome</keyword>
<organism evidence="3 4">
    <name type="scientific">Erythroxylum novogranatense</name>
    <dbReference type="NCBI Taxonomy" id="1862640"/>
    <lineage>
        <taxon>Eukaryota</taxon>
        <taxon>Viridiplantae</taxon>
        <taxon>Streptophyta</taxon>
        <taxon>Embryophyta</taxon>
        <taxon>Tracheophyta</taxon>
        <taxon>Spermatophyta</taxon>
        <taxon>Magnoliopsida</taxon>
        <taxon>eudicotyledons</taxon>
        <taxon>Gunneridae</taxon>
        <taxon>Pentapetalae</taxon>
        <taxon>rosids</taxon>
        <taxon>fabids</taxon>
        <taxon>Malpighiales</taxon>
        <taxon>Erythroxylaceae</taxon>
        <taxon>Erythroxylum</taxon>
    </lineage>
</organism>
<accession>A0AAV8U7N7</accession>
<dbReference type="EMBL" id="JAIWQS010000001">
    <property type="protein sequence ID" value="KAJ8775317.1"/>
    <property type="molecule type" value="Genomic_DNA"/>
</dbReference>